<dbReference type="RefSeq" id="WP_202862404.1">
    <property type="nucleotide sequence ID" value="NZ_PVUE01000003.1"/>
</dbReference>
<keyword evidence="1" id="KW-0808">Transferase</keyword>
<dbReference type="EMBL" id="PVUE01000003">
    <property type="protein sequence ID" value="PRZ43025.1"/>
    <property type="molecule type" value="Genomic_DNA"/>
</dbReference>
<dbReference type="InterPro" id="IPR052922">
    <property type="entry name" value="Cytidylate_Kinase-2"/>
</dbReference>
<dbReference type="Gene3D" id="3.40.50.300">
    <property type="entry name" value="P-loop containing nucleotide triphosphate hydrolases"/>
    <property type="match status" value="1"/>
</dbReference>
<accession>A0A2T1A345</accession>
<name>A0A2T1A345_9ACTN</name>
<evidence type="ECO:0000313" key="1">
    <source>
        <dbReference type="EMBL" id="PRZ43025.1"/>
    </source>
</evidence>
<dbReference type="InterPro" id="IPR027417">
    <property type="entry name" value="P-loop_NTPase"/>
</dbReference>
<comment type="caution">
    <text evidence="1">The sequence shown here is derived from an EMBL/GenBank/DDBJ whole genome shotgun (WGS) entry which is preliminary data.</text>
</comment>
<keyword evidence="2" id="KW-1185">Reference proteome</keyword>
<keyword evidence="1" id="KW-0418">Kinase</keyword>
<gene>
    <name evidence="1" type="ORF">CLV47_10381</name>
</gene>
<dbReference type="GO" id="GO:0016301">
    <property type="term" value="F:kinase activity"/>
    <property type="evidence" value="ECO:0007669"/>
    <property type="project" value="UniProtKB-KW"/>
</dbReference>
<sequence>MGKRIRKLAATRATINRDRMLLGPRDPLPRRPSRVLVAGTSGSGKTTLAGRLGQILEVPHVEIDALFHGPDWTPRDSFADDVAAFSAGPRWVTEWQYSAVRAVLSERADLLVWLDLPRGTVMRQVSARTIRRRLHREVLWNGNVERPLWTIFTDPEHIVRWAWSTHSKTARRIAVLRRRRPQLPIVRLRSQHEAQLWIDGVVRDAVGP</sequence>
<dbReference type="PANTHER" id="PTHR37816">
    <property type="entry name" value="YALI0E33011P"/>
    <property type="match status" value="1"/>
</dbReference>
<protein>
    <submittedName>
        <fullName evidence="1">Adenylate kinase family enzyme</fullName>
    </submittedName>
</protein>
<reference evidence="1 2" key="1">
    <citation type="submission" date="2018-03" db="EMBL/GenBank/DDBJ databases">
        <title>Genomic Encyclopedia of Archaeal and Bacterial Type Strains, Phase II (KMG-II): from individual species to whole genera.</title>
        <authorList>
            <person name="Goeker M."/>
        </authorList>
    </citation>
    <scope>NUCLEOTIDE SEQUENCE [LARGE SCALE GENOMIC DNA]</scope>
    <source>
        <strain evidence="1 2">DSM 100065</strain>
    </source>
</reference>
<dbReference type="SUPFAM" id="SSF52540">
    <property type="entry name" value="P-loop containing nucleoside triphosphate hydrolases"/>
    <property type="match status" value="1"/>
</dbReference>
<dbReference type="PANTHER" id="PTHR37816:SF1">
    <property type="entry name" value="TOXIN"/>
    <property type="match status" value="1"/>
</dbReference>
<dbReference type="AlphaFoldDB" id="A0A2T1A345"/>
<organism evidence="1 2">
    <name type="scientific">Antricoccus suffuscus</name>
    <dbReference type="NCBI Taxonomy" id="1629062"/>
    <lineage>
        <taxon>Bacteria</taxon>
        <taxon>Bacillati</taxon>
        <taxon>Actinomycetota</taxon>
        <taxon>Actinomycetes</taxon>
        <taxon>Geodermatophilales</taxon>
        <taxon>Antricoccaceae</taxon>
        <taxon>Antricoccus</taxon>
    </lineage>
</organism>
<dbReference type="Proteomes" id="UP000237752">
    <property type="component" value="Unassembled WGS sequence"/>
</dbReference>
<proteinExistence type="predicted"/>
<evidence type="ECO:0000313" key="2">
    <source>
        <dbReference type="Proteomes" id="UP000237752"/>
    </source>
</evidence>